<feature type="domain" description="Gfo/Idh/MocA-like oxidoreductase bacterial type C-terminal" evidence="3">
    <location>
        <begin position="359"/>
        <end position="429"/>
    </location>
</feature>
<dbReference type="KEGG" id="pfer:IRI77_06570"/>
<keyword evidence="1" id="KW-0732">Signal</keyword>
<dbReference type="InterPro" id="IPR043906">
    <property type="entry name" value="Gfo/Idh/MocA_OxRdtase_bact_C"/>
</dbReference>
<feature type="signal peptide" evidence="1">
    <location>
        <begin position="1"/>
        <end position="22"/>
    </location>
</feature>
<evidence type="ECO:0000259" key="2">
    <source>
        <dbReference type="Pfam" id="PF01408"/>
    </source>
</evidence>
<dbReference type="Pfam" id="PF19051">
    <property type="entry name" value="GFO_IDH_MocA_C2"/>
    <property type="match status" value="2"/>
</dbReference>
<feature type="domain" description="Gfo/Idh/MocA-like oxidoreductase N-terminal" evidence="2">
    <location>
        <begin position="28"/>
        <end position="151"/>
    </location>
</feature>
<dbReference type="InterPro" id="IPR000683">
    <property type="entry name" value="Gfo/Idh/MocA-like_OxRdtase_N"/>
</dbReference>
<evidence type="ECO:0000259" key="3">
    <source>
        <dbReference type="Pfam" id="PF19051"/>
    </source>
</evidence>
<dbReference type="SUPFAM" id="SSF55347">
    <property type="entry name" value="Glyceraldehyde-3-phosphate dehydrogenase-like, C-terminal domain"/>
    <property type="match status" value="1"/>
</dbReference>
<evidence type="ECO:0000313" key="4">
    <source>
        <dbReference type="EMBL" id="QOY89610.1"/>
    </source>
</evidence>
<dbReference type="InterPro" id="IPR050463">
    <property type="entry name" value="Gfo/Idh/MocA_oxidrdct_glycsds"/>
</dbReference>
<reference evidence="4 5" key="1">
    <citation type="submission" date="2020-10" db="EMBL/GenBank/DDBJ databases">
        <title>Complete genome sequence of Paludibaculum fermentans P105T, a facultatively anaerobic acidobacterium capable of dissimilatory Fe(III) reduction.</title>
        <authorList>
            <person name="Dedysh S.N."/>
            <person name="Beletsky A.V."/>
            <person name="Kulichevskaya I.S."/>
            <person name="Mardanov A.V."/>
            <person name="Ravin N.V."/>
        </authorList>
    </citation>
    <scope>NUCLEOTIDE SEQUENCE [LARGE SCALE GENOMIC DNA]</scope>
    <source>
        <strain evidence="4 5">P105</strain>
    </source>
</reference>
<dbReference type="Pfam" id="PF01408">
    <property type="entry name" value="GFO_IDH_MocA"/>
    <property type="match status" value="1"/>
</dbReference>
<organism evidence="4 5">
    <name type="scientific">Paludibaculum fermentans</name>
    <dbReference type="NCBI Taxonomy" id="1473598"/>
    <lineage>
        <taxon>Bacteria</taxon>
        <taxon>Pseudomonadati</taxon>
        <taxon>Acidobacteriota</taxon>
        <taxon>Terriglobia</taxon>
        <taxon>Bryobacterales</taxon>
        <taxon>Bryobacteraceae</taxon>
        <taxon>Paludibaculum</taxon>
    </lineage>
</organism>
<dbReference type="GO" id="GO:0000166">
    <property type="term" value="F:nucleotide binding"/>
    <property type="evidence" value="ECO:0007669"/>
    <property type="project" value="InterPro"/>
</dbReference>
<dbReference type="Gene3D" id="3.40.50.720">
    <property type="entry name" value="NAD(P)-binding Rossmann-like Domain"/>
    <property type="match status" value="1"/>
</dbReference>
<protein>
    <submittedName>
        <fullName evidence="4">Gfo/Idh/MocA family oxidoreductase</fullName>
    </submittedName>
</protein>
<proteinExistence type="predicted"/>
<dbReference type="RefSeq" id="WP_194451272.1">
    <property type="nucleotide sequence ID" value="NZ_CP063849.1"/>
</dbReference>
<gene>
    <name evidence="4" type="ORF">IRI77_06570</name>
</gene>
<feature type="chain" id="PRO_5032355153" evidence="1">
    <location>
        <begin position="23"/>
        <end position="434"/>
    </location>
</feature>
<evidence type="ECO:0000313" key="5">
    <source>
        <dbReference type="Proteomes" id="UP000593892"/>
    </source>
</evidence>
<accession>A0A7S7NTS4</accession>
<dbReference type="PANTHER" id="PTHR43818">
    <property type="entry name" value="BCDNA.GH03377"/>
    <property type="match status" value="1"/>
</dbReference>
<dbReference type="AlphaFoldDB" id="A0A7S7NTS4"/>
<dbReference type="Gene3D" id="3.30.360.10">
    <property type="entry name" value="Dihydrodipicolinate Reductase, domain 2"/>
    <property type="match status" value="1"/>
</dbReference>
<dbReference type="InterPro" id="IPR036291">
    <property type="entry name" value="NAD(P)-bd_dom_sf"/>
</dbReference>
<dbReference type="Proteomes" id="UP000593892">
    <property type="component" value="Chromosome"/>
</dbReference>
<sequence>MNRRHFLMSAAAAAPLTASALASPNDTIRIACVGLRGQGNSHIKAYEGMKNVEIAALCDIDESILDKRLGEVSTVTGKKPERYVDLRKLLEDKSIDAISIATPNHNHTMQTIWALQAGKHVYVEKPASHNIYESKQIVAATKKYGKIVQHGVNARSTEGLREAAQQIKDGLIGDVYMARGLCYKWRDTIGRAKPEPVPAGVNYDLWLGPAPKREFTKNRFHYNWHWFWDTGNGDFGNQGIHEVDICRWLLGVKLPTKVHAMGGHFMFDDDQETPNVLTATYEFNEAGKTKMMVFEVRHWMSNHEAGIGEGGKRKDSNTVGNVFYGSKGYMAIEGYASYKTFLGREAEPGPAKSAGGSNWVNFIDAVRANDYSKLNGPIEEGALSATLMHLANISYRLGRSLTVDPVKCEVKGDAEANAMFTRPYRKGFEVPKIA</sequence>
<dbReference type="PANTHER" id="PTHR43818:SF5">
    <property type="entry name" value="OXIDOREDUCTASE FAMILY PROTEIN"/>
    <property type="match status" value="1"/>
</dbReference>
<evidence type="ECO:0000256" key="1">
    <source>
        <dbReference type="SAM" id="SignalP"/>
    </source>
</evidence>
<name>A0A7S7NTS4_PALFE</name>
<dbReference type="EMBL" id="CP063849">
    <property type="protein sequence ID" value="QOY89610.1"/>
    <property type="molecule type" value="Genomic_DNA"/>
</dbReference>
<feature type="domain" description="Gfo/Idh/MocA-like oxidoreductase bacterial type C-terminal" evidence="3">
    <location>
        <begin position="190"/>
        <end position="252"/>
    </location>
</feature>
<keyword evidence="5" id="KW-1185">Reference proteome</keyword>
<dbReference type="SUPFAM" id="SSF51735">
    <property type="entry name" value="NAD(P)-binding Rossmann-fold domains"/>
    <property type="match status" value="1"/>
</dbReference>